<dbReference type="Proteomes" id="UP000694580">
    <property type="component" value="Chromosome 1"/>
</dbReference>
<proteinExistence type="predicted"/>
<protein>
    <submittedName>
        <fullName evidence="1">Uncharacterized protein</fullName>
    </submittedName>
</protein>
<dbReference type="InterPro" id="IPR004244">
    <property type="entry name" value="Transposase_22"/>
</dbReference>
<dbReference type="PANTHER" id="PTHR11505">
    <property type="entry name" value="L1 TRANSPOSABLE ELEMENT-RELATED"/>
    <property type="match status" value="1"/>
</dbReference>
<name>A0AAY4BBS2_9TELE</name>
<sequence>ASGSGQCLKTEVRPVLESELASIKSDIRVVRSELKEYRETVTTELSGLSVKVNNVEESLSTCTDDITHLQKEVSRLTTLTEMLQNKCDDAEARSRRNNVRIIGVPEAQMCSTTFVSSLLKQAFELKEAPLLDRVHRSFLPGPRQGNPPRVIVAHFHYYQDCENILRLAKEKHRINIKDMSISVFPDFTAKVAKARAAFNDIRQQLRGMEGVKFGPGSLRFVSWNIKGLHHPIKHCRIFSHLKALAP</sequence>
<keyword evidence="2" id="KW-1185">Reference proteome</keyword>
<dbReference type="Gene3D" id="3.30.70.1820">
    <property type="entry name" value="L1 transposable element, RRM domain"/>
    <property type="match status" value="1"/>
</dbReference>
<dbReference type="GeneTree" id="ENSGT00970000194218"/>
<evidence type="ECO:0000313" key="2">
    <source>
        <dbReference type="Proteomes" id="UP000694580"/>
    </source>
</evidence>
<reference evidence="1" key="3">
    <citation type="submission" date="2025-09" db="UniProtKB">
        <authorList>
            <consortium name="Ensembl"/>
        </authorList>
    </citation>
    <scope>IDENTIFICATION</scope>
</reference>
<organism evidence="1 2">
    <name type="scientific">Denticeps clupeoides</name>
    <name type="common">denticle herring</name>
    <dbReference type="NCBI Taxonomy" id="299321"/>
    <lineage>
        <taxon>Eukaryota</taxon>
        <taxon>Metazoa</taxon>
        <taxon>Chordata</taxon>
        <taxon>Craniata</taxon>
        <taxon>Vertebrata</taxon>
        <taxon>Euteleostomi</taxon>
        <taxon>Actinopterygii</taxon>
        <taxon>Neopterygii</taxon>
        <taxon>Teleostei</taxon>
        <taxon>Clupei</taxon>
        <taxon>Clupeiformes</taxon>
        <taxon>Denticipitoidei</taxon>
        <taxon>Denticipitidae</taxon>
        <taxon>Denticeps</taxon>
    </lineage>
</organism>
<accession>A0AAY4BBS2</accession>
<reference evidence="1 2" key="1">
    <citation type="submission" date="2020-06" db="EMBL/GenBank/DDBJ databases">
        <authorList>
            <consortium name="Wellcome Sanger Institute Data Sharing"/>
        </authorList>
    </citation>
    <scope>NUCLEOTIDE SEQUENCE [LARGE SCALE GENOMIC DNA]</scope>
</reference>
<reference evidence="1" key="2">
    <citation type="submission" date="2025-08" db="UniProtKB">
        <authorList>
            <consortium name="Ensembl"/>
        </authorList>
    </citation>
    <scope>IDENTIFICATION</scope>
</reference>
<evidence type="ECO:0000313" key="1">
    <source>
        <dbReference type="Ensembl" id="ENSDCDP00010017346.1"/>
    </source>
</evidence>
<dbReference type="Ensembl" id="ENSDCDT00010018387.1">
    <property type="protein sequence ID" value="ENSDCDP00010017346.1"/>
    <property type="gene ID" value="ENSDCDG00010007940.1"/>
</dbReference>
<dbReference type="AlphaFoldDB" id="A0AAY4BBS2"/>
<dbReference type="Gene3D" id="1.10.287.540">
    <property type="entry name" value="Helix hairpin bin"/>
    <property type="match status" value="1"/>
</dbReference>